<dbReference type="AlphaFoldDB" id="A0A267GH69"/>
<gene>
    <name evidence="5" type="ORF">BOX15_Mlig012899g1</name>
</gene>
<dbReference type="InterPro" id="IPR048517">
    <property type="entry name" value="DENR_N"/>
</dbReference>
<dbReference type="CDD" id="cd11607">
    <property type="entry name" value="DENR_C"/>
    <property type="match status" value="1"/>
</dbReference>
<accession>A0A267GH69</accession>
<dbReference type="SUPFAM" id="SSF55159">
    <property type="entry name" value="eIF1-like"/>
    <property type="match status" value="1"/>
</dbReference>
<dbReference type="GO" id="GO:0003729">
    <property type="term" value="F:mRNA binding"/>
    <property type="evidence" value="ECO:0007669"/>
    <property type="project" value="TreeGrafter"/>
</dbReference>
<sequence>FRANSSSGSSTQLHRQLKHQHAMSDGGQSDREAPPPAESSAPSAAAAPAALSATACGGFLSEPKPVPGVRYPLQVQYCGACSLPLELCEFSPDPGACRAWLEQNLPEEFARLNTGAAAADEADDDKKKRQTRGGKGGNKEAKKKKEAADQARICLSRAQRGKRKSVTVVTGLSSFGIDLKEASRVFGQKFATGASVTGNGDEIVIQGDVRDDLFDLLPERWPSIDEERIEDLGDLKR</sequence>
<dbReference type="EMBL" id="NIVC01000334">
    <property type="protein sequence ID" value="PAA85346.1"/>
    <property type="molecule type" value="Genomic_DNA"/>
</dbReference>
<evidence type="ECO:0000259" key="4">
    <source>
        <dbReference type="PROSITE" id="PS50296"/>
    </source>
</evidence>
<evidence type="ECO:0000256" key="3">
    <source>
        <dbReference type="SAM" id="MobiDB-lite"/>
    </source>
</evidence>
<feature type="region of interest" description="Disordered" evidence="3">
    <location>
        <begin position="115"/>
        <end position="146"/>
    </location>
</feature>
<feature type="compositionally biased region" description="Low complexity" evidence="3">
    <location>
        <begin position="38"/>
        <end position="47"/>
    </location>
</feature>
<dbReference type="PANTHER" id="PTHR12789:SF0">
    <property type="entry name" value="DENSITY-REGULATED PROTEIN"/>
    <property type="match status" value="1"/>
</dbReference>
<comment type="caution">
    <text evidence="5">The sequence shown here is derived from an EMBL/GenBank/DDBJ whole genome shotgun (WGS) entry which is preliminary data.</text>
</comment>
<feature type="domain" description="SUI1" evidence="4">
    <location>
        <begin position="153"/>
        <end position="221"/>
    </location>
</feature>
<feature type="region of interest" description="Disordered" evidence="3">
    <location>
        <begin position="1"/>
        <end position="47"/>
    </location>
</feature>
<comment type="similarity">
    <text evidence="1 2">Belongs to the DENR family.</text>
</comment>
<dbReference type="STRING" id="282301.A0A267GH69"/>
<protein>
    <recommendedName>
        <fullName evidence="2">Density-regulated protein</fullName>
    </recommendedName>
</protein>
<dbReference type="Pfam" id="PF21023">
    <property type="entry name" value="DENR_N"/>
    <property type="match status" value="1"/>
</dbReference>
<dbReference type="PROSITE" id="PS50296">
    <property type="entry name" value="SUI1"/>
    <property type="match status" value="1"/>
</dbReference>
<dbReference type="FunFam" id="3.30.780.10:FF:000004">
    <property type="entry name" value="density-regulated protein-like"/>
    <property type="match status" value="1"/>
</dbReference>
<evidence type="ECO:0000256" key="2">
    <source>
        <dbReference type="RuleBase" id="RU361273"/>
    </source>
</evidence>
<dbReference type="Pfam" id="PF01253">
    <property type="entry name" value="SUI1"/>
    <property type="match status" value="1"/>
</dbReference>
<reference evidence="5 6" key="1">
    <citation type="submission" date="2017-06" db="EMBL/GenBank/DDBJ databases">
        <title>A platform for efficient transgenesis in Macrostomum lignano, a flatworm model organism for stem cell research.</title>
        <authorList>
            <person name="Berezikov E."/>
        </authorList>
    </citation>
    <scope>NUCLEOTIDE SEQUENCE [LARGE SCALE GENOMIC DNA]</scope>
    <source>
        <strain evidence="5">DV1</strain>
        <tissue evidence="5">Whole organism</tissue>
    </source>
</reference>
<dbReference type="InterPro" id="IPR046447">
    <property type="entry name" value="DENR_C"/>
</dbReference>
<dbReference type="Proteomes" id="UP000215902">
    <property type="component" value="Unassembled WGS sequence"/>
</dbReference>
<dbReference type="InterPro" id="IPR050318">
    <property type="entry name" value="DENR/SUI1_TIF"/>
</dbReference>
<keyword evidence="6" id="KW-1185">Reference proteome</keyword>
<dbReference type="GO" id="GO:0003743">
    <property type="term" value="F:translation initiation factor activity"/>
    <property type="evidence" value="ECO:0007669"/>
    <property type="project" value="InterPro"/>
</dbReference>
<evidence type="ECO:0000313" key="5">
    <source>
        <dbReference type="EMBL" id="PAA85346.1"/>
    </source>
</evidence>
<evidence type="ECO:0000313" key="6">
    <source>
        <dbReference type="Proteomes" id="UP000215902"/>
    </source>
</evidence>
<dbReference type="InterPro" id="IPR001950">
    <property type="entry name" value="SUI1"/>
</dbReference>
<dbReference type="GO" id="GO:0002188">
    <property type="term" value="P:translation reinitiation"/>
    <property type="evidence" value="ECO:0007669"/>
    <property type="project" value="TreeGrafter"/>
</dbReference>
<dbReference type="GO" id="GO:0001731">
    <property type="term" value="P:formation of translation preinitiation complex"/>
    <property type="evidence" value="ECO:0007669"/>
    <property type="project" value="TreeGrafter"/>
</dbReference>
<dbReference type="PANTHER" id="PTHR12789">
    <property type="entry name" value="DENSITY-REGULATED PROTEIN HOMOLOG"/>
    <property type="match status" value="1"/>
</dbReference>
<proteinExistence type="inferred from homology"/>
<dbReference type="Gene3D" id="3.30.780.10">
    <property type="entry name" value="SUI1-like domain"/>
    <property type="match status" value="1"/>
</dbReference>
<feature type="non-terminal residue" evidence="5">
    <location>
        <position position="1"/>
    </location>
</feature>
<evidence type="ECO:0000256" key="1">
    <source>
        <dbReference type="ARBA" id="ARBA00007514"/>
    </source>
</evidence>
<organism evidence="5 6">
    <name type="scientific">Macrostomum lignano</name>
    <dbReference type="NCBI Taxonomy" id="282301"/>
    <lineage>
        <taxon>Eukaryota</taxon>
        <taxon>Metazoa</taxon>
        <taxon>Spiralia</taxon>
        <taxon>Lophotrochozoa</taxon>
        <taxon>Platyhelminthes</taxon>
        <taxon>Rhabditophora</taxon>
        <taxon>Macrostomorpha</taxon>
        <taxon>Macrostomida</taxon>
        <taxon>Macrostomidae</taxon>
        <taxon>Macrostomum</taxon>
    </lineage>
</organism>
<dbReference type="InterPro" id="IPR005873">
    <property type="entry name" value="DENR_eukaryotes"/>
</dbReference>
<dbReference type="OrthoDB" id="277199at2759"/>
<dbReference type="InterPro" id="IPR036877">
    <property type="entry name" value="SUI1_dom_sf"/>
</dbReference>
<dbReference type="NCBIfam" id="TIGR01159">
    <property type="entry name" value="DRP1"/>
    <property type="match status" value="1"/>
</dbReference>
<name>A0A267GH69_9PLAT</name>
<feature type="compositionally biased region" description="Polar residues" evidence="3">
    <location>
        <begin position="1"/>
        <end position="14"/>
    </location>
</feature>